<dbReference type="InterPro" id="IPR011990">
    <property type="entry name" value="TPR-like_helical_dom_sf"/>
</dbReference>
<evidence type="ECO:0000313" key="9">
    <source>
        <dbReference type="Proteomes" id="UP000660862"/>
    </source>
</evidence>
<evidence type="ECO:0008006" key="10">
    <source>
        <dbReference type="Google" id="ProtNLM"/>
    </source>
</evidence>
<organism evidence="8 9">
    <name type="scientific">Parapedobacter pyrenivorans</name>
    <dbReference type="NCBI Taxonomy" id="1305674"/>
    <lineage>
        <taxon>Bacteria</taxon>
        <taxon>Pseudomonadati</taxon>
        <taxon>Bacteroidota</taxon>
        <taxon>Sphingobacteriia</taxon>
        <taxon>Sphingobacteriales</taxon>
        <taxon>Sphingobacteriaceae</taxon>
        <taxon>Parapedobacter</taxon>
    </lineage>
</organism>
<name>A0A917HDT7_9SPHI</name>
<dbReference type="InterPro" id="IPR012944">
    <property type="entry name" value="SusD_RagB_dom"/>
</dbReference>
<keyword evidence="9" id="KW-1185">Reference proteome</keyword>
<gene>
    <name evidence="8" type="ORF">GCM10007415_04770</name>
</gene>
<dbReference type="RefSeq" id="WP_229738532.1">
    <property type="nucleotide sequence ID" value="NZ_BMER01000001.1"/>
</dbReference>
<dbReference type="EMBL" id="BMER01000001">
    <property type="protein sequence ID" value="GGG76083.1"/>
    <property type="molecule type" value="Genomic_DNA"/>
</dbReference>
<evidence type="ECO:0000256" key="5">
    <source>
        <dbReference type="ARBA" id="ARBA00023237"/>
    </source>
</evidence>
<accession>A0A917HDT7</accession>
<keyword evidence="4" id="KW-0472">Membrane</keyword>
<reference evidence="8" key="1">
    <citation type="journal article" date="2014" name="Int. J. Syst. Evol. Microbiol.">
        <title>Complete genome sequence of Corynebacterium casei LMG S-19264T (=DSM 44701T), isolated from a smear-ripened cheese.</title>
        <authorList>
            <consortium name="US DOE Joint Genome Institute (JGI-PGF)"/>
            <person name="Walter F."/>
            <person name="Albersmeier A."/>
            <person name="Kalinowski J."/>
            <person name="Ruckert C."/>
        </authorList>
    </citation>
    <scope>NUCLEOTIDE SEQUENCE</scope>
    <source>
        <strain evidence="8">CGMCC 1.12195</strain>
    </source>
</reference>
<dbReference type="GO" id="GO:0009279">
    <property type="term" value="C:cell outer membrane"/>
    <property type="evidence" value="ECO:0007669"/>
    <property type="project" value="UniProtKB-SubCell"/>
</dbReference>
<sequence length="536" mass="60507">MKKMMRNTFTLSAAVVVSAILSCTKLDESVYDSIIAESTELTSDDINNIVAPAYTSLRALYWGWHSYFDTQEESSDVIVTPIRLPRGGWDDGGVYRTMHMHTWDATQSHTRQLWSRCFAGINNANRAMYQLQQIDGLENLEIALDELRALRAFYYYILLDHFRNVPIVDRFDVPQGFLPEQNSADEVFAFVESELTEILPRLSEEQSAVTYGRMNKWAAKMVLAKLYLNAEIYIGTPKWENAMVQVDDIIDSKKFSLAANYKDPFITDNEGSVEQIFSIPFDEIYAKEFNYHMKTLHALSRQTFGIQAEPWGGSCAIPKFIDTYDSDDSRLDDTWLSGPQYSATGQPLILGNQPLDYTNRLTALTGSQENEGLRFIKYEIKQGSLAGLGNDVPFFRYTDALMIKAECLLRLNDAAGAASIVTSIRQRAFATTNPDKATVTGNQLTAGSRYVYGNYANGTMTSTEGGADIPYGGFLDELGWEFAGEHHRRQDLIRFGVFTTKSWFAHRPNGAHRVYFPIPQVQLDVNGNLQQNEGYN</sequence>
<dbReference type="Pfam" id="PF14322">
    <property type="entry name" value="SusD-like_3"/>
    <property type="match status" value="1"/>
</dbReference>
<dbReference type="InterPro" id="IPR033985">
    <property type="entry name" value="SusD-like_N"/>
</dbReference>
<comment type="similarity">
    <text evidence="2">Belongs to the SusD family.</text>
</comment>
<keyword evidence="5" id="KW-0998">Cell outer membrane</keyword>
<comment type="subcellular location">
    <subcellularLocation>
        <location evidence="1">Cell outer membrane</location>
    </subcellularLocation>
</comment>
<dbReference type="AlphaFoldDB" id="A0A917HDT7"/>
<evidence type="ECO:0000256" key="1">
    <source>
        <dbReference type="ARBA" id="ARBA00004442"/>
    </source>
</evidence>
<dbReference type="SUPFAM" id="SSF48452">
    <property type="entry name" value="TPR-like"/>
    <property type="match status" value="1"/>
</dbReference>
<dbReference type="Proteomes" id="UP000660862">
    <property type="component" value="Unassembled WGS sequence"/>
</dbReference>
<evidence type="ECO:0000259" key="6">
    <source>
        <dbReference type="Pfam" id="PF07980"/>
    </source>
</evidence>
<reference evidence="8" key="2">
    <citation type="submission" date="2020-09" db="EMBL/GenBank/DDBJ databases">
        <authorList>
            <person name="Sun Q."/>
            <person name="Zhou Y."/>
        </authorList>
    </citation>
    <scope>NUCLEOTIDE SEQUENCE</scope>
    <source>
        <strain evidence="8">CGMCC 1.12195</strain>
    </source>
</reference>
<protein>
    <recommendedName>
        <fullName evidence="10">Starch-binding associating with outer membrane</fullName>
    </recommendedName>
</protein>
<proteinExistence type="inferred from homology"/>
<evidence type="ECO:0000256" key="2">
    <source>
        <dbReference type="ARBA" id="ARBA00006275"/>
    </source>
</evidence>
<feature type="domain" description="RagB/SusD" evidence="6">
    <location>
        <begin position="320"/>
        <end position="535"/>
    </location>
</feature>
<keyword evidence="3" id="KW-0732">Signal</keyword>
<evidence type="ECO:0000313" key="8">
    <source>
        <dbReference type="EMBL" id="GGG76083.1"/>
    </source>
</evidence>
<feature type="domain" description="SusD-like N-terminal" evidence="7">
    <location>
        <begin position="100"/>
        <end position="228"/>
    </location>
</feature>
<evidence type="ECO:0000256" key="4">
    <source>
        <dbReference type="ARBA" id="ARBA00023136"/>
    </source>
</evidence>
<comment type="caution">
    <text evidence="8">The sequence shown here is derived from an EMBL/GenBank/DDBJ whole genome shotgun (WGS) entry which is preliminary data.</text>
</comment>
<dbReference type="Gene3D" id="1.25.40.390">
    <property type="match status" value="1"/>
</dbReference>
<dbReference type="Pfam" id="PF07980">
    <property type="entry name" value="SusD_RagB"/>
    <property type="match status" value="1"/>
</dbReference>
<evidence type="ECO:0000259" key="7">
    <source>
        <dbReference type="Pfam" id="PF14322"/>
    </source>
</evidence>
<evidence type="ECO:0000256" key="3">
    <source>
        <dbReference type="ARBA" id="ARBA00022729"/>
    </source>
</evidence>
<dbReference type="PROSITE" id="PS51257">
    <property type="entry name" value="PROKAR_LIPOPROTEIN"/>
    <property type="match status" value="1"/>
</dbReference>